<reference evidence="2" key="1">
    <citation type="submission" date="2016-06" db="EMBL/GenBank/DDBJ databases">
        <authorList>
            <person name="Rodrigo-Torres L."/>
            <person name="Arahal D.R."/>
        </authorList>
    </citation>
    <scope>NUCLEOTIDE SEQUENCE [LARGE SCALE GENOMIC DNA]</scope>
    <source>
        <strain evidence="2">CECT 7224</strain>
    </source>
</reference>
<proteinExistence type="predicted"/>
<sequence length="35" mass="3738">MMFGLFALSLIISLMSVALGLESGESKSLTHSNRP</sequence>
<organism evidence="1 2">
    <name type="scientific">Vibrio celticus</name>
    <dbReference type="NCBI Taxonomy" id="446372"/>
    <lineage>
        <taxon>Bacteria</taxon>
        <taxon>Pseudomonadati</taxon>
        <taxon>Pseudomonadota</taxon>
        <taxon>Gammaproteobacteria</taxon>
        <taxon>Vibrionales</taxon>
        <taxon>Vibrionaceae</taxon>
        <taxon>Vibrio</taxon>
    </lineage>
</organism>
<dbReference type="AlphaFoldDB" id="A0A1C3J8J8"/>
<dbReference type="EMBL" id="FLQZ01000003">
    <property type="protein sequence ID" value="SBT11478.1"/>
    <property type="molecule type" value="Genomic_DNA"/>
</dbReference>
<keyword evidence="2" id="KW-1185">Reference proteome</keyword>
<protein>
    <submittedName>
        <fullName evidence="1">Uncharacterized protein</fullName>
    </submittedName>
</protein>
<gene>
    <name evidence="1" type="ORF">VCE7224_00194</name>
</gene>
<dbReference type="Proteomes" id="UP000092819">
    <property type="component" value="Unassembled WGS sequence"/>
</dbReference>
<evidence type="ECO:0000313" key="1">
    <source>
        <dbReference type="EMBL" id="SBT11478.1"/>
    </source>
</evidence>
<evidence type="ECO:0000313" key="2">
    <source>
        <dbReference type="Proteomes" id="UP000092819"/>
    </source>
</evidence>
<accession>A0A1C3J8J8</accession>
<name>A0A1C3J8J8_9VIBR</name>